<keyword evidence="4" id="KW-0802">TPR repeat</keyword>
<comment type="subcellular location">
    <subcellularLocation>
        <location evidence="1">Cytoplasm</location>
    </subcellularLocation>
</comment>
<feature type="non-terminal residue" evidence="7">
    <location>
        <position position="1"/>
    </location>
</feature>
<dbReference type="PANTHER" id="PTHR46630">
    <property type="entry name" value="TETRATRICOPEPTIDE REPEAT PROTEIN 29"/>
    <property type="match status" value="1"/>
</dbReference>
<dbReference type="EMBL" id="VXBR01001885">
    <property type="protein sequence ID" value="NXO21729.1"/>
    <property type="molecule type" value="Genomic_DNA"/>
</dbReference>
<evidence type="ECO:0000313" key="8">
    <source>
        <dbReference type="Proteomes" id="UP000546986"/>
    </source>
</evidence>
<dbReference type="GO" id="GO:0003341">
    <property type="term" value="P:cilium movement"/>
    <property type="evidence" value="ECO:0007669"/>
    <property type="project" value="TreeGrafter"/>
</dbReference>
<dbReference type="InterPro" id="IPR051476">
    <property type="entry name" value="Bac_ResReg_Asp_Phosphatase"/>
</dbReference>
<proteinExistence type="predicted"/>
<name>A0A7L1QCU2_9PASS</name>
<evidence type="ECO:0000256" key="2">
    <source>
        <dbReference type="ARBA" id="ARBA00022490"/>
    </source>
</evidence>
<evidence type="ECO:0000256" key="6">
    <source>
        <dbReference type="ARBA" id="ARBA00044739"/>
    </source>
</evidence>
<dbReference type="AlphaFoldDB" id="A0A7L1QCU2"/>
<feature type="non-terminal residue" evidence="7">
    <location>
        <position position="101"/>
    </location>
</feature>
<keyword evidence="8" id="KW-1185">Reference proteome</keyword>
<comment type="function">
    <text evidence="6">Axonemal protein which is implicated in axonemal and/or peri-axonemal structure assembly and regulates flagellum assembly and beating and therefore sperm motility.</text>
</comment>
<gene>
    <name evidence="7" type="primary">Ttc29</name>
    <name evidence="7" type="ORF">CISJUN_R07006</name>
</gene>
<dbReference type="GO" id="GO:0005737">
    <property type="term" value="C:cytoplasm"/>
    <property type="evidence" value="ECO:0007669"/>
    <property type="project" value="UniProtKB-SubCell"/>
</dbReference>
<comment type="caution">
    <text evidence="7">The sequence shown here is derived from an EMBL/GenBank/DDBJ whole genome shotgun (WGS) entry which is preliminary data.</text>
</comment>
<evidence type="ECO:0000256" key="4">
    <source>
        <dbReference type="ARBA" id="ARBA00022803"/>
    </source>
</evidence>
<evidence type="ECO:0000256" key="1">
    <source>
        <dbReference type="ARBA" id="ARBA00004496"/>
    </source>
</evidence>
<accession>A0A7L1QCU2</accession>
<keyword evidence="2" id="KW-0963">Cytoplasm</keyword>
<sequence>GHIMKAAEHFEAFYELTEGSSWMDEMGHTYTSLACQHLWRVYTLMADKMLEKLQFPEAIKTLTKASKLAKEGGDIRMQGEAAYCLSLAYYFSGEPELALAV</sequence>
<reference evidence="7 8" key="1">
    <citation type="submission" date="2019-09" db="EMBL/GenBank/DDBJ databases">
        <title>Bird 10,000 Genomes (B10K) Project - Family phase.</title>
        <authorList>
            <person name="Zhang G."/>
        </authorList>
    </citation>
    <scope>NUCLEOTIDE SEQUENCE [LARGE SCALE GENOMIC DNA]</scope>
    <source>
        <strain evidence="7">B10K-DU-002-30</strain>
        <tissue evidence="7">Muscle</tissue>
    </source>
</reference>
<dbReference type="Gene3D" id="1.25.40.10">
    <property type="entry name" value="Tetratricopeptide repeat domain"/>
    <property type="match status" value="1"/>
</dbReference>
<protein>
    <recommendedName>
        <fullName evidence="5">Tetratricopeptide repeat protein 29</fullName>
    </recommendedName>
</protein>
<dbReference type="GO" id="GO:0036126">
    <property type="term" value="C:sperm flagellum"/>
    <property type="evidence" value="ECO:0007669"/>
    <property type="project" value="TreeGrafter"/>
</dbReference>
<dbReference type="Proteomes" id="UP000546986">
    <property type="component" value="Unassembled WGS sequence"/>
</dbReference>
<dbReference type="InterPro" id="IPR011990">
    <property type="entry name" value="TPR-like_helical_dom_sf"/>
</dbReference>
<evidence type="ECO:0000256" key="3">
    <source>
        <dbReference type="ARBA" id="ARBA00022737"/>
    </source>
</evidence>
<evidence type="ECO:0000313" key="7">
    <source>
        <dbReference type="EMBL" id="NXO21729.1"/>
    </source>
</evidence>
<dbReference type="PANTHER" id="PTHR46630:SF1">
    <property type="entry name" value="TETRATRICOPEPTIDE REPEAT PROTEIN 29"/>
    <property type="match status" value="1"/>
</dbReference>
<evidence type="ECO:0000256" key="5">
    <source>
        <dbReference type="ARBA" id="ARBA00040665"/>
    </source>
</evidence>
<dbReference type="SUPFAM" id="SSF48452">
    <property type="entry name" value="TPR-like"/>
    <property type="match status" value="1"/>
</dbReference>
<keyword evidence="3" id="KW-0677">Repeat</keyword>
<organism evidence="7 8">
    <name type="scientific">Cisticola juncidis</name>
    <dbReference type="NCBI Taxonomy" id="52622"/>
    <lineage>
        <taxon>Eukaryota</taxon>
        <taxon>Metazoa</taxon>
        <taxon>Chordata</taxon>
        <taxon>Craniata</taxon>
        <taxon>Vertebrata</taxon>
        <taxon>Euteleostomi</taxon>
        <taxon>Archelosauria</taxon>
        <taxon>Archosauria</taxon>
        <taxon>Dinosauria</taxon>
        <taxon>Saurischia</taxon>
        <taxon>Theropoda</taxon>
        <taxon>Coelurosauria</taxon>
        <taxon>Aves</taxon>
        <taxon>Neognathae</taxon>
        <taxon>Neoaves</taxon>
        <taxon>Telluraves</taxon>
        <taxon>Australaves</taxon>
        <taxon>Passeriformes</taxon>
        <taxon>Sylvioidea</taxon>
        <taxon>Cisticolidae</taxon>
        <taxon>Cisticola</taxon>
    </lineage>
</organism>